<dbReference type="AlphaFoldDB" id="A0A366EZU7"/>
<dbReference type="OrthoDB" id="2850020at2"/>
<evidence type="ECO:0000256" key="1">
    <source>
        <dbReference type="SAM" id="Phobius"/>
    </source>
</evidence>
<name>A0A366EZU7_9BACI</name>
<gene>
    <name evidence="2" type="ORF">DET59_101265</name>
</gene>
<dbReference type="NCBIfam" id="NF041635">
    <property type="entry name" value="STM3941_fam"/>
    <property type="match status" value="1"/>
</dbReference>
<protein>
    <submittedName>
        <fullName evidence="2">Uncharacterized protein</fullName>
    </submittedName>
</protein>
<evidence type="ECO:0000313" key="3">
    <source>
        <dbReference type="Proteomes" id="UP000252118"/>
    </source>
</evidence>
<keyword evidence="1" id="KW-1133">Transmembrane helix</keyword>
<keyword evidence="1" id="KW-0472">Membrane</keyword>
<accession>A0A366EZU7</accession>
<keyword evidence="1" id="KW-0812">Transmembrane</keyword>
<feature type="transmembrane region" description="Helical" evidence="1">
    <location>
        <begin position="26"/>
        <end position="46"/>
    </location>
</feature>
<evidence type="ECO:0000313" key="2">
    <source>
        <dbReference type="EMBL" id="RBP07897.1"/>
    </source>
</evidence>
<dbReference type="InterPro" id="IPR048136">
    <property type="entry name" value="STM3941-like"/>
</dbReference>
<comment type="caution">
    <text evidence="2">The sequence shown here is derived from an EMBL/GenBank/DDBJ whole genome shotgun (WGS) entry which is preliminary data.</text>
</comment>
<dbReference type="Proteomes" id="UP000252118">
    <property type="component" value="Unassembled WGS sequence"/>
</dbReference>
<proteinExistence type="predicted"/>
<dbReference type="RefSeq" id="WP_113967790.1">
    <property type="nucleotide sequence ID" value="NZ_QNRJ01000001.1"/>
</dbReference>
<sequence>MYIYGRGLEMEEKAVHFYESKKRLSLLAIGCILFVLVCLYLSFEFFFVDVNYFMGIVGALGGLFFLFCLIQIFKKLSYNVPHVSLTEEYLILNVLPEHPVHIRWEDIESYIPYEIYRNAFIGLILSNEEKYREKMPDKLKRMSKINVKMGYPQYNIVKGNLKEPQQLLDKLNLRIPHTKLVSGGKGVSPSNPL</sequence>
<dbReference type="EMBL" id="QNRJ01000001">
    <property type="protein sequence ID" value="RBP07897.1"/>
    <property type="molecule type" value="Genomic_DNA"/>
</dbReference>
<feature type="transmembrane region" description="Helical" evidence="1">
    <location>
        <begin position="52"/>
        <end position="73"/>
    </location>
</feature>
<reference evidence="2 3" key="1">
    <citation type="submission" date="2018-06" db="EMBL/GenBank/DDBJ databases">
        <title>Freshwater and sediment microbial communities from various areas in North America, analyzing microbe dynamics in response to fracking.</title>
        <authorList>
            <person name="Lamendella R."/>
        </authorList>
    </citation>
    <scope>NUCLEOTIDE SEQUENCE [LARGE SCALE GENOMIC DNA]</scope>
    <source>
        <strain evidence="2 3">97B</strain>
    </source>
</reference>
<organism evidence="2 3">
    <name type="scientific">Rossellomorea aquimaris</name>
    <dbReference type="NCBI Taxonomy" id="189382"/>
    <lineage>
        <taxon>Bacteria</taxon>
        <taxon>Bacillati</taxon>
        <taxon>Bacillota</taxon>
        <taxon>Bacilli</taxon>
        <taxon>Bacillales</taxon>
        <taxon>Bacillaceae</taxon>
        <taxon>Rossellomorea</taxon>
    </lineage>
</organism>